<dbReference type="SMART" id="SM00530">
    <property type="entry name" value="HTH_XRE"/>
    <property type="match status" value="1"/>
</dbReference>
<dbReference type="EMBL" id="JACHJL010000016">
    <property type="protein sequence ID" value="MBB5938355.1"/>
    <property type="molecule type" value="Genomic_DNA"/>
</dbReference>
<dbReference type="GO" id="GO:0003677">
    <property type="term" value="F:DNA binding"/>
    <property type="evidence" value="ECO:0007669"/>
    <property type="project" value="InterPro"/>
</dbReference>
<dbReference type="CDD" id="cd00093">
    <property type="entry name" value="HTH_XRE"/>
    <property type="match status" value="1"/>
</dbReference>
<evidence type="ECO:0000313" key="3">
    <source>
        <dbReference type="EMBL" id="MBB5938355.1"/>
    </source>
</evidence>
<dbReference type="RefSeq" id="WP_184576070.1">
    <property type="nucleotide sequence ID" value="NZ_JACHJL010000016.1"/>
</dbReference>
<feature type="compositionally biased region" description="Polar residues" evidence="1">
    <location>
        <begin position="94"/>
        <end position="104"/>
    </location>
</feature>
<name>A0A7W9V0Q1_9ACTN</name>
<proteinExistence type="predicted"/>
<gene>
    <name evidence="3" type="ORF">FHS42_005444</name>
</gene>
<dbReference type="Gene3D" id="1.10.260.40">
    <property type="entry name" value="lambda repressor-like DNA-binding domains"/>
    <property type="match status" value="1"/>
</dbReference>
<accession>A0A7W9V0Q1</accession>
<organism evidence="3 4">
    <name type="scientific">Streptomyces zagrosensis</name>
    <dbReference type="NCBI Taxonomy" id="1042984"/>
    <lineage>
        <taxon>Bacteria</taxon>
        <taxon>Bacillati</taxon>
        <taxon>Actinomycetota</taxon>
        <taxon>Actinomycetes</taxon>
        <taxon>Kitasatosporales</taxon>
        <taxon>Streptomycetaceae</taxon>
        <taxon>Streptomyces</taxon>
    </lineage>
</organism>
<dbReference type="Proteomes" id="UP000588098">
    <property type="component" value="Unassembled WGS sequence"/>
</dbReference>
<sequence length="471" mass="50150">MHPSDPVTPPELWNHPAVRQALIDRDIVTVFRHYRRHTGASQTRLGALTGLAQSDISAIERGARRVTSADVLDRTATGLDVPPHLLSRTTVQARTLPGTTSHSVPTGPPSPTRVGLPAQSRHQEDAMRRRNLITGAVVLSAGMLAPTPARAANPIAPLEQVVFEPLPGRPVPPTDLAQALTQGRAAFAAARYSALGAALPHLVATAEATRDHQHVGHARDQAHADVARAYVLATELAVKQHSPVAWTTSDRALHAARASGDPHVIAAAARMAAITQRRAGQAAEAAAFLSRTALTLTNNHDKQPPAATLDAAVILLLTAGYSAAVAGQRTSALALLDEADETLRRIARTPRPGGDGLLFAHGATPAEAAMYRISSYTALGTPDDGIPYARRIKPSTLPTPERAARYLTDTGRMWARIGDAPRTYAALRAIERTAPEELQRPALRSLTTDLLHSQHNLAGIRAFANRHGAYL</sequence>
<dbReference type="SUPFAM" id="SSF47413">
    <property type="entry name" value="lambda repressor-like DNA-binding domains"/>
    <property type="match status" value="1"/>
</dbReference>
<evidence type="ECO:0000313" key="4">
    <source>
        <dbReference type="Proteomes" id="UP000588098"/>
    </source>
</evidence>
<dbReference type="InterPro" id="IPR001387">
    <property type="entry name" value="Cro/C1-type_HTH"/>
</dbReference>
<feature type="domain" description="HTH cro/C1-type" evidence="2">
    <location>
        <begin position="31"/>
        <end position="86"/>
    </location>
</feature>
<comment type="caution">
    <text evidence="3">The sequence shown here is derived from an EMBL/GenBank/DDBJ whole genome shotgun (WGS) entry which is preliminary data.</text>
</comment>
<evidence type="ECO:0000259" key="2">
    <source>
        <dbReference type="PROSITE" id="PS50943"/>
    </source>
</evidence>
<dbReference type="PROSITE" id="PS50943">
    <property type="entry name" value="HTH_CROC1"/>
    <property type="match status" value="1"/>
</dbReference>
<dbReference type="InterPro" id="IPR010982">
    <property type="entry name" value="Lambda_DNA-bd_dom_sf"/>
</dbReference>
<keyword evidence="4" id="KW-1185">Reference proteome</keyword>
<reference evidence="3 4" key="1">
    <citation type="submission" date="2020-08" db="EMBL/GenBank/DDBJ databases">
        <title>Genomic Encyclopedia of Type Strains, Phase III (KMG-III): the genomes of soil and plant-associated and newly described type strains.</title>
        <authorList>
            <person name="Whitman W."/>
        </authorList>
    </citation>
    <scope>NUCLEOTIDE SEQUENCE [LARGE SCALE GENOMIC DNA]</scope>
    <source>
        <strain evidence="3 4">CECT 8305</strain>
    </source>
</reference>
<dbReference type="AlphaFoldDB" id="A0A7W9V0Q1"/>
<evidence type="ECO:0000256" key="1">
    <source>
        <dbReference type="SAM" id="MobiDB-lite"/>
    </source>
</evidence>
<dbReference type="Pfam" id="PF13560">
    <property type="entry name" value="HTH_31"/>
    <property type="match status" value="1"/>
</dbReference>
<protein>
    <submittedName>
        <fullName evidence="3">Transcriptional regulator with XRE-family HTH domain</fullName>
    </submittedName>
</protein>
<feature type="region of interest" description="Disordered" evidence="1">
    <location>
        <begin position="94"/>
        <end position="123"/>
    </location>
</feature>